<keyword evidence="4 6" id="KW-0472">Membrane</keyword>
<feature type="transmembrane region" description="Helical" evidence="6">
    <location>
        <begin position="278"/>
        <end position="297"/>
    </location>
</feature>
<dbReference type="Pfam" id="PF20684">
    <property type="entry name" value="Fung_rhodopsin"/>
    <property type="match status" value="1"/>
</dbReference>
<dbReference type="InterPro" id="IPR052337">
    <property type="entry name" value="SAT4-like"/>
</dbReference>
<name>A0A6A6IRZ5_9PLEO</name>
<protein>
    <recommendedName>
        <fullName evidence="7">Rhodopsin domain-containing protein</fullName>
    </recommendedName>
</protein>
<keyword evidence="9" id="KW-1185">Reference proteome</keyword>
<evidence type="ECO:0000313" key="9">
    <source>
        <dbReference type="Proteomes" id="UP000800094"/>
    </source>
</evidence>
<feature type="transmembrane region" description="Helical" evidence="6">
    <location>
        <begin position="111"/>
        <end position="136"/>
    </location>
</feature>
<dbReference type="PANTHER" id="PTHR33048">
    <property type="entry name" value="PTH11-LIKE INTEGRAL MEMBRANE PROTEIN (AFU_ORTHOLOGUE AFUA_5G11245)"/>
    <property type="match status" value="1"/>
</dbReference>
<feature type="transmembrane region" description="Helical" evidence="6">
    <location>
        <begin position="75"/>
        <end position="99"/>
    </location>
</feature>
<evidence type="ECO:0000256" key="2">
    <source>
        <dbReference type="ARBA" id="ARBA00022692"/>
    </source>
</evidence>
<dbReference type="OrthoDB" id="4682787at2759"/>
<evidence type="ECO:0000256" key="6">
    <source>
        <dbReference type="SAM" id="Phobius"/>
    </source>
</evidence>
<evidence type="ECO:0000256" key="1">
    <source>
        <dbReference type="ARBA" id="ARBA00004141"/>
    </source>
</evidence>
<feature type="transmembrane region" description="Helical" evidence="6">
    <location>
        <begin position="37"/>
        <end position="54"/>
    </location>
</feature>
<feature type="transmembrane region" description="Helical" evidence="6">
    <location>
        <begin position="148"/>
        <end position="172"/>
    </location>
</feature>
<dbReference type="RefSeq" id="XP_033688309.1">
    <property type="nucleotide sequence ID" value="XM_033823271.1"/>
</dbReference>
<evidence type="ECO:0000256" key="3">
    <source>
        <dbReference type="ARBA" id="ARBA00022989"/>
    </source>
</evidence>
<evidence type="ECO:0000313" key="8">
    <source>
        <dbReference type="EMBL" id="KAF2253305.1"/>
    </source>
</evidence>
<feature type="transmembrane region" description="Helical" evidence="6">
    <location>
        <begin position="192"/>
        <end position="215"/>
    </location>
</feature>
<gene>
    <name evidence="8" type="ORF">BU26DRAFT_418795</name>
</gene>
<feature type="domain" description="Rhodopsin" evidence="7">
    <location>
        <begin position="50"/>
        <end position="295"/>
    </location>
</feature>
<dbReference type="PANTHER" id="PTHR33048:SF47">
    <property type="entry name" value="INTEGRAL MEMBRANE PROTEIN-RELATED"/>
    <property type="match status" value="1"/>
</dbReference>
<accession>A0A6A6IRZ5</accession>
<dbReference type="GeneID" id="54576601"/>
<keyword evidence="3 6" id="KW-1133">Transmembrane helix</keyword>
<comment type="subcellular location">
    <subcellularLocation>
        <location evidence="1">Membrane</location>
        <topology evidence="1">Multi-pass membrane protein</topology>
    </subcellularLocation>
</comment>
<evidence type="ECO:0000259" key="7">
    <source>
        <dbReference type="Pfam" id="PF20684"/>
    </source>
</evidence>
<dbReference type="EMBL" id="ML987191">
    <property type="protein sequence ID" value="KAF2253305.1"/>
    <property type="molecule type" value="Genomic_DNA"/>
</dbReference>
<dbReference type="InterPro" id="IPR049326">
    <property type="entry name" value="Rhodopsin_dom_fungi"/>
</dbReference>
<evidence type="ECO:0000256" key="4">
    <source>
        <dbReference type="ARBA" id="ARBA00023136"/>
    </source>
</evidence>
<dbReference type="AlphaFoldDB" id="A0A6A6IRZ5"/>
<keyword evidence="2 6" id="KW-0812">Transmembrane</keyword>
<comment type="similarity">
    <text evidence="5">Belongs to the SAT4 family.</text>
</comment>
<proteinExistence type="inferred from homology"/>
<feature type="transmembrane region" description="Helical" evidence="6">
    <location>
        <begin position="235"/>
        <end position="258"/>
    </location>
</feature>
<sequence length="391" mass="43836">MTPEEREQFLGSPALMPPNGIQSNFVDPPNARSQGSATAQLLLATVFVWMRVFTKARVIRKVLVEDYGILIKMLQVLYAGAFHPIVFLLGALPLGVHQWNMTIRHMIKHTYYYFFAVITYSLVMIPLKAALVLQILRIFIPAHAHRTPLFWLVHFFLWVNVLFYSTIIIYQLCACQPMARLWDVTITEGHCSSHMLVHIISAAINTASDIVLFVLPQPAIWRLTLERTKRLALSAVFLVAVIACVASAFRLRYAIALYRSSDITYQAALMGKWADPELTCGFLAACLPVLPSFVRHVRSRRLFVRTMAMLGLRRAQLPSTPTWPSSGGSTRKKGGPVTDIEFDELVRRPDGASARSSLGDRMEGSWENLEDVQVPKSCIDGESTRGVFAAS</sequence>
<organism evidence="8 9">
    <name type="scientific">Trematosphaeria pertusa</name>
    <dbReference type="NCBI Taxonomy" id="390896"/>
    <lineage>
        <taxon>Eukaryota</taxon>
        <taxon>Fungi</taxon>
        <taxon>Dikarya</taxon>
        <taxon>Ascomycota</taxon>
        <taxon>Pezizomycotina</taxon>
        <taxon>Dothideomycetes</taxon>
        <taxon>Pleosporomycetidae</taxon>
        <taxon>Pleosporales</taxon>
        <taxon>Massarineae</taxon>
        <taxon>Trematosphaeriaceae</taxon>
        <taxon>Trematosphaeria</taxon>
    </lineage>
</organism>
<dbReference type="GO" id="GO:0016020">
    <property type="term" value="C:membrane"/>
    <property type="evidence" value="ECO:0007669"/>
    <property type="project" value="UniProtKB-SubCell"/>
</dbReference>
<reference evidence="8" key="1">
    <citation type="journal article" date="2020" name="Stud. Mycol.">
        <title>101 Dothideomycetes genomes: a test case for predicting lifestyles and emergence of pathogens.</title>
        <authorList>
            <person name="Haridas S."/>
            <person name="Albert R."/>
            <person name="Binder M."/>
            <person name="Bloem J."/>
            <person name="Labutti K."/>
            <person name="Salamov A."/>
            <person name="Andreopoulos B."/>
            <person name="Baker S."/>
            <person name="Barry K."/>
            <person name="Bills G."/>
            <person name="Bluhm B."/>
            <person name="Cannon C."/>
            <person name="Castanera R."/>
            <person name="Culley D."/>
            <person name="Daum C."/>
            <person name="Ezra D."/>
            <person name="Gonzalez J."/>
            <person name="Henrissat B."/>
            <person name="Kuo A."/>
            <person name="Liang C."/>
            <person name="Lipzen A."/>
            <person name="Lutzoni F."/>
            <person name="Magnuson J."/>
            <person name="Mondo S."/>
            <person name="Nolan M."/>
            <person name="Ohm R."/>
            <person name="Pangilinan J."/>
            <person name="Park H.-J."/>
            <person name="Ramirez L."/>
            <person name="Alfaro M."/>
            <person name="Sun H."/>
            <person name="Tritt A."/>
            <person name="Yoshinaga Y."/>
            <person name="Zwiers L.-H."/>
            <person name="Turgeon B."/>
            <person name="Goodwin S."/>
            <person name="Spatafora J."/>
            <person name="Crous P."/>
            <person name="Grigoriev I."/>
        </authorList>
    </citation>
    <scope>NUCLEOTIDE SEQUENCE</scope>
    <source>
        <strain evidence="8">CBS 122368</strain>
    </source>
</reference>
<dbReference type="Proteomes" id="UP000800094">
    <property type="component" value="Unassembled WGS sequence"/>
</dbReference>
<evidence type="ECO:0000256" key="5">
    <source>
        <dbReference type="ARBA" id="ARBA00038359"/>
    </source>
</evidence>